<keyword evidence="3" id="KW-1185">Reference proteome</keyword>
<dbReference type="InterPro" id="IPR037523">
    <property type="entry name" value="VOC_core"/>
</dbReference>
<dbReference type="EMBL" id="JADQDK010000001">
    <property type="protein sequence ID" value="MBW0133998.1"/>
    <property type="molecule type" value="Genomic_DNA"/>
</dbReference>
<evidence type="ECO:0000259" key="1">
    <source>
        <dbReference type="PROSITE" id="PS51819"/>
    </source>
</evidence>
<dbReference type="PROSITE" id="PS51819">
    <property type="entry name" value="VOC"/>
    <property type="match status" value="1"/>
</dbReference>
<dbReference type="InterPro" id="IPR041581">
    <property type="entry name" value="Glyoxalase_6"/>
</dbReference>
<comment type="caution">
    <text evidence="2">The sequence shown here is derived from an EMBL/GenBank/DDBJ whole genome shotgun (WGS) entry which is preliminary data.</text>
</comment>
<feature type="domain" description="VOC" evidence="1">
    <location>
        <begin position="6"/>
        <end position="128"/>
    </location>
</feature>
<gene>
    <name evidence="2" type="ORF">I4I81_06985</name>
</gene>
<dbReference type="Pfam" id="PF18029">
    <property type="entry name" value="Glyoxalase_6"/>
    <property type="match status" value="1"/>
</dbReference>
<dbReference type="CDD" id="cd06587">
    <property type="entry name" value="VOC"/>
    <property type="match status" value="1"/>
</dbReference>
<evidence type="ECO:0000313" key="2">
    <source>
        <dbReference type="EMBL" id="MBW0133998.1"/>
    </source>
</evidence>
<organism evidence="2 3">
    <name type="scientific">Pseudonocardia abyssalis</name>
    <dbReference type="NCBI Taxonomy" id="2792008"/>
    <lineage>
        <taxon>Bacteria</taxon>
        <taxon>Bacillati</taxon>
        <taxon>Actinomycetota</taxon>
        <taxon>Actinomycetes</taxon>
        <taxon>Pseudonocardiales</taxon>
        <taxon>Pseudonocardiaceae</taxon>
        <taxon>Pseudonocardia</taxon>
    </lineage>
</organism>
<sequence length="128" mass="13851">MTAIATFSLVALDCPDPSELARFYGAITGWEVDGRPPELVGEDDGWVQLSAPGGGATIAFQKVPGHRPPQWPGTEHPQQAHLDFDVPDLDAAEERLLAIGARRHEVQPGETFRVYLDPAGHPFCLVLA</sequence>
<evidence type="ECO:0000313" key="3">
    <source>
        <dbReference type="Proteomes" id="UP000694287"/>
    </source>
</evidence>
<accession>A0ABS6UP12</accession>
<protein>
    <submittedName>
        <fullName evidence="2">VOC family protein</fullName>
    </submittedName>
</protein>
<dbReference type="RefSeq" id="WP_218603913.1">
    <property type="nucleotide sequence ID" value="NZ_JADQDJ010000170.1"/>
</dbReference>
<dbReference type="PANTHER" id="PTHR35908:SF1">
    <property type="entry name" value="CONSERVED PROTEIN"/>
    <property type="match status" value="1"/>
</dbReference>
<reference evidence="2 3" key="1">
    <citation type="submission" date="2020-11" db="EMBL/GenBank/DDBJ databases">
        <title>Pseudonocardia abyssalis sp. nov. and Pseudonocardia oceani sp. nov., description and phylogenomic analysis of two novel actinomycetes isolated from the deep Southern Ocean.</title>
        <authorList>
            <person name="Parra J."/>
        </authorList>
    </citation>
    <scope>NUCLEOTIDE SEQUENCE [LARGE SCALE GENOMIC DNA]</scope>
    <source>
        <strain evidence="2 3">KRD-168</strain>
    </source>
</reference>
<dbReference type="Proteomes" id="UP000694287">
    <property type="component" value="Unassembled WGS sequence"/>
</dbReference>
<proteinExistence type="predicted"/>
<dbReference type="PANTHER" id="PTHR35908">
    <property type="entry name" value="HYPOTHETICAL FUSION PROTEIN"/>
    <property type="match status" value="1"/>
</dbReference>
<name>A0ABS6UP12_9PSEU</name>